<feature type="domain" description="C-type lectin" evidence="2">
    <location>
        <begin position="1"/>
        <end position="96"/>
    </location>
</feature>
<dbReference type="InterPro" id="IPR016186">
    <property type="entry name" value="C-type_lectin-like/link_sf"/>
</dbReference>
<dbReference type="AlphaFoldDB" id="A0A7R9QEP2"/>
<gene>
    <name evidence="3" type="ORF">ONB1V03_LOCUS3974</name>
</gene>
<dbReference type="PANTHER" id="PTHR22991">
    <property type="entry name" value="PROTEIN CBG13490"/>
    <property type="match status" value="1"/>
</dbReference>
<dbReference type="PANTHER" id="PTHR22991:SF40">
    <property type="entry name" value="PROTEIN CBG13490"/>
    <property type="match status" value="1"/>
</dbReference>
<dbReference type="OrthoDB" id="6515281at2759"/>
<dbReference type="Pfam" id="PF00059">
    <property type="entry name" value="Lectin_C"/>
    <property type="match status" value="2"/>
</dbReference>
<dbReference type="InterPro" id="IPR018378">
    <property type="entry name" value="C-type_lectin_CS"/>
</dbReference>
<sequence>MGKDATLLTIHSQQEQDFLSDLLFTKHKIVDNVWIGAKVSNKKVTWVDGSKDDYTNWETGEPSNGTDTCIQMEPALPNTGKWRNEPCTKQNKVICQSGQDWSLQHIQQVIVDMRDYQENIIPIGYIHVQLPNQPEPKVLWPKMDWDNITPSYAANFVHGETNCAVGWEQYIDEKCIQIIPDTLQTYENALELCQKQGEGITPLTIHSQQEQDFLSDLLFTKHKIVDQVWIGAKVSNKKVTWVDGSKDDYTNWETGRPSNESENCMAIEPEAPNTGKWVDEPCSKKNQVLPNQPEPTVLWPKLYWSNVTPSYAGLFFRAEGGTSEKFNGNVQNDDSPRII</sequence>
<dbReference type="PROSITE" id="PS00615">
    <property type="entry name" value="C_TYPE_LECTIN_1"/>
    <property type="match status" value="1"/>
</dbReference>
<dbReference type="InterPro" id="IPR050976">
    <property type="entry name" value="Snaclec"/>
</dbReference>
<evidence type="ECO:0000313" key="3">
    <source>
        <dbReference type="EMBL" id="CAD7643131.1"/>
    </source>
</evidence>
<dbReference type="EMBL" id="OC916091">
    <property type="protein sequence ID" value="CAD7643131.1"/>
    <property type="molecule type" value="Genomic_DNA"/>
</dbReference>
<dbReference type="InterPro" id="IPR016187">
    <property type="entry name" value="CTDL_fold"/>
</dbReference>
<dbReference type="PROSITE" id="PS50041">
    <property type="entry name" value="C_TYPE_LECTIN_2"/>
    <property type="match status" value="2"/>
</dbReference>
<feature type="domain" description="C-type lectin" evidence="2">
    <location>
        <begin position="171"/>
        <end position="289"/>
    </location>
</feature>
<evidence type="ECO:0000256" key="1">
    <source>
        <dbReference type="ARBA" id="ARBA00023157"/>
    </source>
</evidence>
<dbReference type="Gene3D" id="3.10.100.10">
    <property type="entry name" value="Mannose-Binding Protein A, subunit A"/>
    <property type="match status" value="2"/>
</dbReference>
<protein>
    <recommendedName>
        <fullName evidence="2">C-type lectin domain-containing protein</fullName>
    </recommendedName>
</protein>
<dbReference type="SUPFAM" id="SSF56436">
    <property type="entry name" value="C-type lectin-like"/>
    <property type="match status" value="2"/>
</dbReference>
<reference evidence="3" key="1">
    <citation type="submission" date="2020-11" db="EMBL/GenBank/DDBJ databases">
        <authorList>
            <person name="Tran Van P."/>
        </authorList>
    </citation>
    <scope>NUCLEOTIDE SEQUENCE</scope>
</reference>
<proteinExistence type="predicted"/>
<dbReference type="Proteomes" id="UP000728032">
    <property type="component" value="Unassembled WGS sequence"/>
</dbReference>
<organism evidence="3">
    <name type="scientific">Oppiella nova</name>
    <dbReference type="NCBI Taxonomy" id="334625"/>
    <lineage>
        <taxon>Eukaryota</taxon>
        <taxon>Metazoa</taxon>
        <taxon>Ecdysozoa</taxon>
        <taxon>Arthropoda</taxon>
        <taxon>Chelicerata</taxon>
        <taxon>Arachnida</taxon>
        <taxon>Acari</taxon>
        <taxon>Acariformes</taxon>
        <taxon>Sarcoptiformes</taxon>
        <taxon>Oribatida</taxon>
        <taxon>Brachypylina</taxon>
        <taxon>Oppioidea</taxon>
        <taxon>Oppiidae</taxon>
        <taxon>Oppiella</taxon>
    </lineage>
</organism>
<accession>A0A7R9QEP2</accession>
<dbReference type="EMBL" id="CAJPVJ010001266">
    <property type="protein sequence ID" value="CAG2164420.1"/>
    <property type="molecule type" value="Genomic_DNA"/>
</dbReference>
<keyword evidence="1" id="KW-1015">Disulfide bond</keyword>
<name>A0A7R9QEP2_9ACAR</name>
<dbReference type="CDD" id="cd00037">
    <property type="entry name" value="CLECT"/>
    <property type="match status" value="2"/>
</dbReference>
<dbReference type="SMART" id="SM00034">
    <property type="entry name" value="CLECT"/>
    <property type="match status" value="2"/>
</dbReference>
<evidence type="ECO:0000313" key="4">
    <source>
        <dbReference type="Proteomes" id="UP000728032"/>
    </source>
</evidence>
<keyword evidence="4" id="KW-1185">Reference proteome</keyword>
<dbReference type="InterPro" id="IPR001304">
    <property type="entry name" value="C-type_lectin-like"/>
</dbReference>
<evidence type="ECO:0000259" key="2">
    <source>
        <dbReference type="PROSITE" id="PS50041"/>
    </source>
</evidence>